<evidence type="ECO:0000256" key="3">
    <source>
        <dbReference type="SAM" id="Phobius"/>
    </source>
</evidence>
<dbReference type="CDD" id="cd15859">
    <property type="entry name" value="SNARE_SYN8"/>
    <property type="match status" value="1"/>
</dbReference>
<keyword evidence="3" id="KW-0472">Membrane</keyword>
<dbReference type="GO" id="GO:0048278">
    <property type="term" value="P:vesicle docking"/>
    <property type="evidence" value="ECO:0007669"/>
    <property type="project" value="TreeGrafter"/>
</dbReference>
<accession>A0A1G4JK30</accession>
<dbReference type="EMBL" id="LT598458">
    <property type="protein sequence ID" value="SCU90890.1"/>
    <property type="molecule type" value="Genomic_DNA"/>
</dbReference>
<dbReference type="InterPro" id="IPR000727">
    <property type="entry name" value="T_SNARE_dom"/>
</dbReference>
<reference evidence="5 6" key="1">
    <citation type="submission" date="2016-03" db="EMBL/GenBank/DDBJ databases">
        <authorList>
            <person name="Devillers H."/>
        </authorList>
    </citation>
    <scope>NUCLEOTIDE SEQUENCE [LARGE SCALE GENOMIC DNA]</scope>
    <source>
        <strain evidence="5">CBS 10888</strain>
    </source>
</reference>
<dbReference type="GO" id="GO:0006906">
    <property type="term" value="P:vesicle fusion"/>
    <property type="evidence" value="ECO:0007669"/>
    <property type="project" value="TreeGrafter"/>
</dbReference>
<keyword evidence="6" id="KW-1185">Reference proteome</keyword>
<protein>
    <submittedName>
        <fullName evidence="5">LADA_0F06964g1_1</fullName>
    </submittedName>
</protein>
<dbReference type="SUPFAM" id="SSF58038">
    <property type="entry name" value="SNARE fusion complex"/>
    <property type="match status" value="1"/>
</dbReference>
<name>A0A1G4JK30_9SACH</name>
<dbReference type="SMART" id="SM00397">
    <property type="entry name" value="t_SNARE"/>
    <property type="match status" value="1"/>
</dbReference>
<dbReference type="GO" id="GO:0005484">
    <property type="term" value="F:SNAP receptor activity"/>
    <property type="evidence" value="ECO:0007669"/>
    <property type="project" value="EnsemblFungi"/>
</dbReference>
<proteinExistence type="predicted"/>
<dbReference type="GO" id="GO:0006896">
    <property type="term" value="P:Golgi to vacuole transport"/>
    <property type="evidence" value="ECO:0007669"/>
    <property type="project" value="EnsemblFungi"/>
</dbReference>
<evidence type="ECO:0000313" key="6">
    <source>
        <dbReference type="Proteomes" id="UP000190274"/>
    </source>
</evidence>
<dbReference type="Gene3D" id="1.20.5.110">
    <property type="match status" value="1"/>
</dbReference>
<dbReference type="PANTHER" id="PTHR19957:SF423">
    <property type="entry name" value="SYNTAXIN-8-RELATED"/>
    <property type="match status" value="1"/>
</dbReference>
<dbReference type="GO" id="GO:0006886">
    <property type="term" value="P:intracellular protein transport"/>
    <property type="evidence" value="ECO:0007669"/>
    <property type="project" value="TreeGrafter"/>
</dbReference>
<dbReference type="AlphaFoldDB" id="A0A1G4JK30"/>
<evidence type="ECO:0000313" key="5">
    <source>
        <dbReference type="EMBL" id="SCU90890.1"/>
    </source>
</evidence>
<dbReference type="InterPro" id="IPR045242">
    <property type="entry name" value="Syntaxin"/>
</dbReference>
<keyword evidence="3" id="KW-1133">Transmembrane helix</keyword>
<dbReference type="STRING" id="1266660.A0A1G4JK30"/>
<dbReference type="Proteomes" id="UP000190274">
    <property type="component" value="Chromosome F"/>
</dbReference>
<dbReference type="GO" id="GO:0005768">
    <property type="term" value="C:endosome"/>
    <property type="evidence" value="ECO:0007669"/>
    <property type="project" value="EnsemblFungi"/>
</dbReference>
<feature type="region of interest" description="Disordered" evidence="2">
    <location>
        <begin position="117"/>
        <end position="136"/>
    </location>
</feature>
<gene>
    <name evidence="5" type="ORF">LADA_0F06964G</name>
</gene>
<sequence length="261" mass="29739">MELLKLTYAVGKLQSLVDERHRLVTILHMKASVNDTVNLKKQLNATLELLNDTETELAQSEEPQFEEMATLYNALVAKIPDDAVDKGLYKFTPVGRARPGTETKKVRFKDDLLEFQEHPQDQQPEFEPYTDDVPQQEQERTRLFASNGVHSQGGLSVVPQLSNQDLFIQQQQQLLEQDSHLQDLSHSVHRGHTLSLDINHEMTDQNESVLRDLESLVDNSGRNLDRAKKRLQIYEKTARENGPCLIIVILSLILIVLLIAL</sequence>
<evidence type="ECO:0000259" key="4">
    <source>
        <dbReference type="PROSITE" id="PS50192"/>
    </source>
</evidence>
<organism evidence="5 6">
    <name type="scientific">Lachancea dasiensis</name>
    <dbReference type="NCBI Taxonomy" id="1072105"/>
    <lineage>
        <taxon>Eukaryota</taxon>
        <taxon>Fungi</taxon>
        <taxon>Dikarya</taxon>
        <taxon>Ascomycota</taxon>
        <taxon>Saccharomycotina</taxon>
        <taxon>Saccharomycetes</taxon>
        <taxon>Saccharomycetales</taxon>
        <taxon>Saccharomycetaceae</taxon>
        <taxon>Lachancea</taxon>
    </lineage>
</organism>
<dbReference type="GO" id="GO:0000149">
    <property type="term" value="F:SNARE binding"/>
    <property type="evidence" value="ECO:0007669"/>
    <property type="project" value="TreeGrafter"/>
</dbReference>
<evidence type="ECO:0000256" key="2">
    <source>
        <dbReference type="SAM" id="MobiDB-lite"/>
    </source>
</evidence>
<keyword evidence="1" id="KW-0175">Coiled coil</keyword>
<feature type="domain" description="T-SNARE coiled-coil homology" evidence="4">
    <location>
        <begin position="171"/>
        <end position="209"/>
    </location>
</feature>
<dbReference type="Pfam" id="PF05739">
    <property type="entry name" value="SNARE"/>
    <property type="match status" value="1"/>
</dbReference>
<dbReference type="GO" id="GO:0031201">
    <property type="term" value="C:SNARE complex"/>
    <property type="evidence" value="ECO:0007669"/>
    <property type="project" value="TreeGrafter"/>
</dbReference>
<keyword evidence="3" id="KW-0812">Transmembrane</keyword>
<dbReference type="PROSITE" id="PS50192">
    <property type="entry name" value="T_SNARE"/>
    <property type="match status" value="1"/>
</dbReference>
<dbReference type="OrthoDB" id="244190at2759"/>
<feature type="transmembrane region" description="Helical" evidence="3">
    <location>
        <begin position="242"/>
        <end position="260"/>
    </location>
</feature>
<evidence type="ECO:0000256" key="1">
    <source>
        <dbReference type="SAM" id="Coils"/>
    </source>
</evidence>
<dbReference type="PANTHER" id="PTHR19957">
    <property type="entry name" value="SYNTAXIN"/>
    <property type="match status" value="1"/>
</dbReference>
<feature type="coiled-coil region" evidence="1">
    <location>
        <begin position="210"/>
        <end position="237"/>
    </location>
</feature>